<dbReference type="EMBL" id="NEVL01000002">
    <property type="protein sequence ID" value="OZI39452.1"/>
    <property type="molecule type" value="Genomic_DNA"/>
</dbReference>
<dbReference type="AlphaFoldDB" id="A0A261SR47"/>
<proteinExistence type="predicted"/>
<feature type="compositionally biased region" description="Polar residues" evidence="1">
    <location>
        <begin position="280"/>
        <end position="294"/>
    </location>
</feature>
<dbReference type="RefSeq" id="WP_179280550.1">
    <property type="nucleotide sequence ID" value="NZ_NEVL01000002.1"/>
</dbReference>
<dbReference type="Proteomes" id="UP000217005">
    <property type="component" value="Unassembled WGS sequence"/>
</dbReference>
<feature type="compositionally biased region" description="Gly residues" evidence="1">
    <location>
        <begin position="260"/>
        <end position="271"/>
    </location>
</feature>
<evidence type="ECO:0000313" key="2">
    <source>
        <dbReference type="EMBL" id="OZI39452.1"/>
    </source>
</evidence>
<feature type="compositionally biased region" description="Basic and acidic residues" evidence="1">
    <location>
        <begin position="59"/>
        <end position="74"/>
    </location>
</feature>
<comment type="caution">
    <text evidence="2">The sequence shown here is derived from an EMBL/GenBank/DDBJ whole genome shotgun (WGS) entry which is preliminary data.</text>
</comment>
<protein>
    <submittedName>
        <fullName evidence="2">Uncharacterized protein</fullName>
    </submittedName>
</protein>
<feature type="region of interest" description="Disordered" evidence="1">
    <location>
        <begin position="42"/>
        <end position="75"/>
    </location>
</feature>
<reference evidence="2 3" key="1">
    <citation type="submission" date="2017-05" db="EMBL/GenBank/DDBJ databases">
        <title>Complete and WGS of Bordetella genogroups.</title>
        <authorList>
            <person name="Spilker T."/>
            <person name="LiPuma J."/>
        </authorList>
    </citation>
    <scope>NUCLEOTIDE SEQUENCE [LARGE SCALE GENOMIC DNA]</scope>
    <source>
        <strain evidence="2 3">AU17610</strain>
    </source>
</reference>
<organism evidence="2 3">
    <name type="scientific">Bordetella genomosp. 1</name>
    <dbReference type="NCBI Taxonomy" id="1395607"/>
    <lineage>
        <taxon>Bacteria</taxon>
        <taxon>Pseudomonadati</taxon>
        <taxon>Pseudomonadota</taxon>
        <taxon>Betaproteobacteria</taxon>
        <taxon>Burkholderiales</taxon>
        <taxon>Alcaligenaceae</taxon>
        <taxon>Bordetella</taxon>
    </lineage>
</organism>
<evidence type="ECO:0000313" key="3">
    <source>
        <dbReference type="Proteomes" id="UP000217005"/>
    </source>
</evidence>
<sequence length="294" mass="29156">MKVIVQGVVQRVVQGVLIQIGIVAGQTAGALPCPGLARHRGGTGAGGGDAIPEAAAGAGRDRGCRAARPRDAGDARGAGRTAAAALIDIGIVFVDGEVVVVGSDGLGLDADGGFAVVRAEIDTYIGPILAQGDRLELVGIGLAEIGGIVGVVEALAPIAGVGVVEIFGDGIVGIPAGLGACIGTANPGGGRTIFRDRRCGARTAGADAGCSRFRSGQGVTILRIPGVEIDKPLLPAIMDDFTVVLLEAVANISNRTPTARGGGGGSRGPRTGGKRMFSASHESTVQKTSTSCKP</sequence>
<gene>
    <name evidence="2" type="ORF">CEG14_08010</name>
</gene>
<feature type="region of interest" description="Disordered" evidence="1">
    <location>
        <begin position="256"/>
        <end position="294"/>
    </location>
</feature>
<accession>A0A261SR47</accession>
<name>A0A261SR47_9BORD</name>
<evidence type="ECO:0000256" key="1">
    <source>
        <dbReference type="SAM" id="MobiDB-lite"/>
    </source>
</evidence>